<dbReference type="Proteomes" id="UP000027222">
    <property type="component" value="Unassembled WGS sequence"/>
</dbReference>
<evidence type="ECO:0008006" key="4">
    <source>
        <dbReference type="Google" id="ProtNLM"/>
    </source>
</evidence>
<dbReference type="PANTHER" id="PTHR46579:SF1">
    <property type="entry name" value="F5_8 TYPE C DOMAIN-CONTAINING PROTEIN"/>
    <property type="match status" value="1"/>
</dbReference>
<dbReference type="HOGENOM" id="CLU_002101_0_0_1"/>
<reference evidence="3" key="1">
    <citation type="journal article" date="2014" name="Proc. Natl. Acad. Sci. U.S.A.">
        <title>Extensive sampling of basidiomycete genomes demonstrates inadequacy of the white-rot/brown-rot paradigm for wood decay fungi.</title>
        <authorList>
            <person name="Riley R."/>
            <person name="Salamov A.A."/>
            <person name="Brown D.W."/>
            <person name="Nagy L.G."/>
            <person name="Floudas D."/>
            <person name="Held B.W."/>
            <person name="Levasseur A."/>
            <person name="Lombard V."/>
            <person name="Morin E."/>
            <person name="Otillar R."/>
            <person name="Lindquist E.A."/>
            <person name="Sun H."/>
            <person name="LaButti K.M."/>
            <person name="Schmutz J."/>
            <person name="Jabbour D."/>
            <person name="Luo H."/>
            <person name="Baker S.E."/>
            <person name="Pisabarro A.G."/>
            <person name="Walton J.D."/>
            <person name="Blanchette R.A."/>
            <person name="Henrissat B."/>
            <person name="Martin F."/>
            <person name="Cullen D."/>
            <person name="Hibbett D.S."/>
            <person name="Grigoriev I.V."/>
        </authorList>
    </citation>
    <scope>NUCLEOTIDE SEQUENCE [LARGE SCALE GENOMIC DNA]</scope>
    <source>
        <strain evidence="3">CBS 339.88</strain>
    </source>
</reference>
<dbReference type="Pfam" id="PF02992">
    <property type="entry name" value="Transposase_21"/>
    <property type="match status" value="1"/>
</dbReference>
<name>A0A067T0E3_GALM3</name>
<organism evidence="2 3">
    <name type="scientific">Galerina marginata (strain CBS 339.88)</name>
    <dbReference type="NCBI Taxonomy" id="685588"/>
    <lineage>
        <taxon>Eukaryota</taxon>
        <taxon>Fungi</taxon>
        <taxon>Dikarya</taxon>
        <taxon>Basidiomycota</taxon>
        <taxon>Agaricomycotina</taxon>
        <taxon>Agaricomycetes</taxon>
        <taxon>Agaricomycetidae</taxon>
        <taxon>Agaricales</taxon>
        <taxon>Agaricineae</taxon>
        <taxon>Strophariaceae</taxon>
        <taxon>Galerina</taxon>
    </lineage>
</organism>
<dbReference type="InterPro" id="IPR004242">
    <property type="entry name" value="Transposase_21"/>
</dbReference>
<dbReference type="PANTHER" id="PTHR46579">
    <property type="entry name" value="F5/8 TYPE C DOMAIN-CONTAINING PROTEIN-RELATED"/>
    <property type="match status" value="1"/>
</dbReference>
<protein>
    <recommendedName>
        <fullName evidence="4">DUF4218 domain-containing protein</fullName>
    </recommendedName>
</protein>
<evidence type="ECO:0000313" key="3">
    <source>
        <dbReference type="Proteomes" id="UP000027222"/>
    </source>
</evidence>
<evidence type="ECO:0000256" key="1">
    <source>
        <dbReference type="SAM" id="Coils"/>
    </source>
</evidence>
<evidence type="ECO:0000313" key="2">
    <source>
        <dbReference type="EMBL" id="KDR76670.1"/>
    </source>
</evidence>
<dbReference type="OrthoDB" id="3269001at2759"/>
<keyword evidence="1" id="KW-0175">Coiled coil</keyword>
<accession>A0A067T0E3</accession>
<keyword evidence="3" id="KW-1185">Reference proteome</keyword>
<sequence length="1194" mass="132525">MPFCQCISSDCGKKSPLGTERDQRTIDKHRLADIRLLSNRARDEALRETNEVVASYVASMSLADKVSGPATKSGGRLWSMAPPAQADVEVMEAHVSEHRSSKPSVPAPSKRQRIAELLDRLKSIEKKLDDLRSSTSSQLGNLVSPCHADEAFPLERDIQLVNDLNSELLRIKSGFDEVVATKQFLIEQIDSLLQALKTAKRTWTDASILAGQQSLNTPRPTDGPLEYNSEHHFLPILGGVNPIIQAMVFTMVALQIISKVARSGRHFVLEMMGYIVRLALLGSQGHISPQTEKLLSDLPVDPESATRQFQLDGKSTIYATCPNLNCHQIFKPIYKDGCPIAEYPKHCNHKRFTNGPACGTGLTRPRIVNDVEIRTPIKPFVNFSFKDWFSGMSSRPGYEDLMGDAKEEANGIDSANGISDISEADFLKKFLGPDGEKLFMDGGDEGRYVFTLCVDFFNPLSNKQAGKKASVGFLSLACSNLPPQERYKPENMFLIGIIPGPSEPPLNLLNHYLRPIIDEFLEFWNPGVRFSRTYNHPAGRTIRCAIIALVCDLPAARKAAGFASFHHEHFCSVCHCTRSKEGYGNTNFETWRRRTNSECRKFSEAHAQAPDATSQNAIFEASGIRYSELSRLPYFDMVRCVVVDAMHNLFLGLIKEHFHGIIGIGQAKTEEGAVIPVEFPSPPSDFTEAEAKSLALLRKFLQQPLNDAIRTSPEDVHKKLMRAHQRSLAFACESLGVDEEKAFMNDVGHPIHSKKTCCDDLLYWRFSQMEYRDAGGDTSTRLGQVLMEEELEQIRSDLSEISTPTWVTSVPSNLGNASHGKLKADEWRTLGVTHLPLSLIRLWGLHNSEDQRSQKCKEILDVTISLISAVVLASSRTTSPAIATAYLVHMKAYMEGVKKLFPRYQFRPNHHMALHLPEYLRRFGPVHGWWTFPFERLIGMLERIPTNFKIGQLEQTMSESFTRAANLRAFVNKTNQCPPTILGCQSIFSRLVDPRARNTLTSDLMSFTADERPEVVVWNPMATSKVPLKLQKIIHNYNANARVDRAHFLSNITVGGSRYTTSAKGFGNSCALVGLPSSGAKVPVVIDSIFKIQPSADTVEVLLAVRRYKALGNACDGASRFQAIGASVWSSELGDLELVKPGNIGSHFASLSFEMAGLGAVIAVISLARVSPPVQPDEESDMLDITLALNQLDL</sequence>
<gene>
    <name evidence="2" type="ORF">GALMADRAFT_139571</name>
</gene>
<feature type="coiled-coil region" evidence="1">
    <location>
        <begin position="107"/>
        <end position="134"/>
    </location>
</feature>
<dbReference type="AlphaFoldDB" id="A0A067T0E3"/>
<proteinExistence type="predicted"/>
<dbReference type="STRING" id="685588.A0A067T0E3"/>
<dbReference type="EMBL" id="KL142378">
    <property type="protein sequence ID" value="KDR76670.1"/>
    <property type="molecule type" value="Genomic_DNA"/>
</dbReference>